<sequence length="239" mass="27892">MNEERYIVFDQYLQDELSAEEKVKFEKELSEDPELASAFETFKELNLHLENKFGNADEFDSFKENLKSISNAHFKASKPKVINFKPWIYLIAASVTVLIGLFLFNPNPNFEDFNQYENAYFTERGDVDKNLKQAEETFNAKKYKAAIPFFEAVLKEKKTPEIQYFYGISLLEANKIKDAEVVFNELKSGTSIYKNKAIWSLALSKLKQKDYKSCKEILLTIPSDYEDYDQVQELLKELD</sequence>
<gene>
    <name evidence="3" type="ORF">FNW11_14715</name>
    <name evidence="2" type="ORF">FNW12_09555</name>
</gene>
<evidence type="ECO:0000313" key="5">
    <source>
        <dbReference type="Proteomes" id="UP000318669"/>
    </source>
</evidence>
<keyword evidence="1" id="KW-0472">Membrane</keyword>
<evidence type="ECO:0000313" key="2">
    <source>
        <dbReference type="EMBL" id="TRX05857.1"/>
    </source>
</evidence>
<dbReference type="InterPro" id="IPR011990">
    <property type="entry name" value="TPR-like_helical_dom_sf"/>
</dbReference>
<dbReference type="EMBL" id="VJZN01000014">
    <property type="protein sequence ID" value="TRX05857.1"/>
    <property type="molecule type" value="Genomic_DNA"/>
</dbReference>
<proteinExistence type="predicted"/>
<name>A0A553BDA9_9FLAO</name>
<keyword evidence="1" id="KW-0812">Transmembrane</keyword>
<feature type="transmembrane region" description="Helical" evidence="1">
    <location>
        <begin position="87"/>
        <end position="104"/>
    </location>
</feature>
<organism evidence="3 5">
    <name type="scientific">Flavobacterium gawalongense</name>
    <dbReference type="NCBI Taxonomy" id="2594432"/>
    <lineage>
        <taxon>Bacteria</taxon>
        <taxon>Pseudomonadati</taxon>
        <taxon>Bacteroidota</taxon>
        <taxon>Flavobacteriia</taxon>
        <taxon>Flavobacteriales</taxon>
        <taxon>Flavobacteriaceae</taxon>
        <taxon>Flavobacterium</taxon>
    </lineage>
</organism>
<keyword evidence="1" id="KW-1133">Transmembrane helix</keyword>
<evidence type="ECO:0000256" key="1">
    <source>
        <dbReference type="SAM" id="Phobius"/>
    </source>
</evidence>
<keyword evidence="4" id="KW-1185">Reference proteome</keyword>
<reference evidence="4 5" key="1">
    <citation type="submission" date="2019-07" db="EMBL/GenBank/DDBJ databases">
        <title>Novel species of Flavobacterium.</title>
        <authorList>
            <person name="Liu Q."/>
            <person name="Xin Y.-H."/>
        </authorList>
    </citation>
    <scope>NUCLEOTIDE SEQUENCE [LARGE SCALE GENOMIC DNA]</scope>
    <source>
        <strain evidence="2 4">GSP39</strain>
        <strain evidence="3 5">GSR22</strain>
    </source>
</reference>
<dbReference type="Proteomes" id="UP000318528">
    <property type="component" value="Unassembled WGS sequence"/>
</dbReference>
<dbReference type="AlphaFoldDB" id="A0A553BDA9"/>
<accession>A0A553BDA9</accession>
<dbReference type="Gene3D" id="1.25.40.10">
    <property type="entry name" value="Tetratricopeptide repeat domain"/>
    <property type="match status" value="1"/>
</dbReference>
<dbReference type="OrthoDB" id="979271at2"/>
<evidence type="ECO:0000313" key="4">
    <source>
        <dbReference type="Proteomes" id="UP000318528"/>
    </source>
</evidence>
<comment type="caution">
    <text evidence="3">The sequence shown here is derived from an EMBL/GenBank/DDBJ whole genome shotgun (WGS) entry which is preliminary data.</text>
</comment>
<dbReference type="Proteomes" id="UP000318669">
    <property type="component" value="Unassembled WGS sequence"/>
</dbReference>
<dbReference type="SUPFAM" id="SSF48452">
    <property type="entry name" value="TPR-like"/>
    <property type="match status" value="1"/>
</dbReference>
<protein>
    <submittedName>
        <fullName evidence="3">Tetratricopeptide repeat protein</fullName>
    </submittedName>
</protein>
<dbReference type="RefSeq" id="WP_143387455.1">
    <property type="nucleotide sequence ID" value="NZ_VJZL01000035.1"/>
</dbReference>
<evidence type="ECO:0000313" key="3">
    <source>
        <dbReference type="EMBL" id="TRX06243.1"/>
    </source>
</evidence>
<dbReference type="EMBL" id="VJZL01000035">
    <property type="protein sequence ID" value="TRX06243.1"/>
    <property type="molecule type" value="Genomic_DNA"/>
</dbReference>